<sequence length="245" mass="27544">MKNTITPAELDNYIAALRERKMVCEIKVECFHTERRTTGHGKHRKTVVVEMVTHEVNAPFEYRTCIDRSPARLDTGQFSVVRIDSSTSHEWGTTETRQAFERFHHRLINENRKRDKCVRSSVDMRLDGIVGKQLLFVGGEGGRFIQMNYLIAAASLGLGWAYQLFFLSKCGFTELKFKKLLFLGSGEDQRESLLVAETMHIALADAHYASASNLDDGVAQYDVYEGGEDEVGEVATMTTVATVAP</sequence>
<keyword evidence="5" id="KW-0472">Membrane</keyword>
<evidence type="ECO:0000313" key="7">
    <source>
        <dbReference type="Proteomes" id="UP001165060"/>
    </source>
</evidence>
<keyword evidence="4" id="KW-1133">Transmembrane helix</keyword>
<comment type="subcellular location">
    <subcellularLocation>
        <location evidence="1">Membrane</location>
        <topology evidence="1">Multi-pass membrane protein</topology>
    </subcellularLocation>
</comment>
<evidence type="ECO:0000256" key="4">
    <source>
        <dbReference type="ARBA" id="ARBA00022989"/>
    </source>
</evidence>
<evidence type="ECO:0000256" key="3">
    <source>
        <dbReference type="ARBA" id="ARBA00022692"/>
    </source>
</evidence>
<evidence type="ECO:0000256" key="5">
    <source>
        <dbReference type="ARBA" id="ARBA00023136"/>
    </source>
</evidence>
<evidence type="ECO:0000313" key="6">
    <source>
        <dbReference type="EMBL" id="GMI22699.1"/>
    </source>
</evidence>
<name>A0ABQ6MAJ8_9STRA</name>
<keyword evidence="7" id="KW-1185">Reference proteome</keyword>
<evidence type="ECO:0000256" key="1">
    <source>
        <dbReference type="ARBA" id="ARBA00004141"/>
    </source>
</evidence>
<protein>
    <submittedName>
        <fullName evidence="6">Uncharacterized protein</fullName>
    </submittedName>
</protein>
<dbReference type="Proteomes" id="UP001165060">
    <property type="component" value="Unassembled WGS sequence"/>
</dbReference>
<keyword evidence="3" id="KW-0812">Transmembrane</keyword>
<comment type="similarity">
    <text evidence="2">Belongs to the TMEM151 family.</text>
</comment>
<comment type="caution">
    <text evidence="6">The sequence shown here is derived from an EMBL/GenBank/DDBJ whole genome shotgun (WGS) entry which is preliminary data.</text>
</comment>
<accession>A0ABQ6MAJ8</accession>
<dbReference type="EMBL" id="BRYB01002616">
    <property type="protein sequence ID" value="GMI22699.1"/>
    <property type="molecule type" value="Genomic_DNA"/>
</dbReference>
<dbReference type="PANTHER" id="PTHR31893:SF5">
    <property type="entry name" value="TRANSMEMBRANE PROTEIN 151 HOMOLOG"/>
    <property type="match status" value="1"/>
</dbReference>
<gene>
    <name evidence="6" type="ORF">TeGR_g13155</name>
</gene>
<reference evidence="6 7" key="1">
    <citation type="journal article" date="2023" name="Commun. Biol.">
        <title>Genome analysis of Parmales, the sister group of diatoms, reveals the evolutionary specialization of diatoms from phago-mixotrophs to photoautotrophs.</title>
        <authorList>
            <person name="Ban H."/>
            <person name="Sato S."/>
            <person name="Yoshikawa S."/>
            <person name="Yamada K."/>
            <person name="Nakamura Y."/>
            <person name="Ichinomiya M."/>
            <person name="Sato N."/>
            <person name="Blanc-Mathieu R."/>
            <person name="Endo H."/>
            <person name="Kuwata A."/>
            <person name="Ogata H."/>
        </authorList>
    </citation>
    <scope>NUCLEOTIDE SEQUENCE [LARGE SCALE GENOMIC DNA]</scope>
</reference>
<dbReference type="InterPro" id="IPR026767">
    <property type="entry name" value="Tmem151"/>
</dbReference>
<organism evidence="6 7">
    <name type="scientific">Tetraparma gracilis</name>
    <dbReference type="NCBI Taxonomy" id="2962635"/>
    <lineage>
        <taxon>Eukaryota</taxon>
        <taxon>Sar</taxon>
        <taxon>Stramenopiles</taxon>
        <taxon>Ochrophyta</taxon>
        <taxon>Bolidophyceae</taxon>
        <taxon>Parmales</taxon>
        <taxon>Triparmaceae</taxon>
        <taxon>Tetraparma</taxon>
    </lineage>
</organism>
<dbReference type="PANTHER" id="PTHR31893">
    <property type="entry name" value="TRANSMEMBRANE PROTEIN 151 HOMOLOG"/>
    <property type="match status" value="1"/>
</dbReference>
<evidence type="ECO:0000256" key="2">
    <source>
        <dbReference type="ARBA" id="ARBA00009583"/>
    </source>
</evidence>
<proteinExistence type="inferred from homology"/>